<name>A0A9W7ECY9_9STRA</name>
<sequence length="93" mass="9740">MAVLFQRRPPMGHNCCPPPHAHLVGRIRAGEPGNHVRPVAGAHEADHELTASVELVSHASVELVILGGGFCLYGGRTLFRYGSCGSIVGGLSS</sequence>
<proteinExistence type="predicted"/>
<comment type="caution">
    <text evidence="1">The sequence shown here is derived from an EMBL/GenBank/DDBJ whole genome shotgun (WGS) entry which is preliminary data.</text>
</comment>
<dbReference type="Proteomes" id="UP001162640">
    <property type="component" value="Unassembled WGS sequence"/>
</dbReference>
<evidence type="ECO:0000313" key="1">
    <source>
        <dbReference type="EMBL" id="GMH74327.1"/>
    </source>
</evidence>
<protein>
    <submittedName>
        <fullName evidence="1">Uncharacterized protein</fullName>
    </submittedName>
</protein>
<dbReference type="EMBL" id="BLQM01000195">
    <property type="protein sequence ID" value="GMH74327.1"/>
    <property type="molecule type" value="Genomic_DNA"/>
</dbReference>
<dbReference type="AlphaFoldDB" id="A0A9W7ECY9"/>
<evidence type="ECO:0000313" key="2">
    <source>
        <dbReference type="Proteomes" id="UP001162640"/>
    </source>
</evidence>
<gene>
    <name evidence="1" type="ORF">TL16_g06433</name>
</gene>
<accession>A0A9W7ECY9</accession>
<reference evidence="2" key="1">
    <citation type="journal article" date="2023" name="Commun. Biol.">
        <title>Genome analysis of Parmales, the sister group of diatoms, reveals the evolutionary specialization of diatoms from phago-mixotrophs to photoautotrophs.</title>
        <authorList>
            <person name="Ban H."/>
            <person name="Sato S."/>
            <person name="Yoshikawa S."/>
            <person name="Yamada K."/>
            <person name="Nakamura Y."/>
            <person name="Ichinomiya M."/>
            <person name="Sato N."/>
            <person name="Blanc-Mathieu R."/>
            <person name="Endo H."/>
            <person name="Kuwata A."/>
            <person name="Ogata H."/>
        </authorList>
    </citation>
    <scope>NUCLEOTIDE SEQUENCE [LARGE SCALE GENOMIC DNA]</scope>
</reference>
<organism evidence="1 2">
    <name type="scientific">Triparma laevis f. inornata</name>
    <dbReference type="NCBI Taxonomy" id="1714386"/>
    <lineage>
        <taxon>Eukaryota</taxon>
        <taxon>Sar</taxon>
        <taxon>Stramenopiles</taxon>
        <taxon>Ochrophyta</taxon>
        <taxon>Bolidophyceae</taxon>
        <taxon>Parmales</taxon>
        <taxon>Triparmaceae</taxon>
        <taxon>Triparma</taxon>
    </lineage>
</organism>